<feature type="compositionally biased region" description="Gly residues" evidence="1">
    <location>
        <begin position="182"/>
        <end position="193"/>
    </location>
</feature>
<evidence type="ECO:0000313" key="4">
    <source>
        <dbReference type="Proteomes" id="UP001642484"/>
    </source>
</evidence>
<comment type="caution">
    <text evidence="2">The sequence shown here is derived from an EMBL/GenBank/DDBJ whole genome shotgun (WGS) entry which is preliminary data.</text>
</comment>
<dbReference type="EMBL" id="CAXAMN010028878">
    <property type="protein sequence ID" value="CAK9117984.1"/>
    <property type="molecule type" value="Genomic_DNA"/>
</dbReference>
<keyword evidence="4" id="KW-1185">Reference proteome</keyword>
<feature type="region of interest" description="Disordered" evidence="1">
    <location>
        <begin position="247"/>
        <end position="266"/>
    </location>
</feature>
<gene>
    <name evidence="2" type="ORF">CCMP2556_LOCUS55186</name>
    <name evidence="3" type="ORF">CCMP2556_LOCUS55187</name>
</gene>
<protein>
    <submittedName>
        <fullName evidence="2">Uncharacterized protein</fullName>
    </submittedName>
</protein>
<dbReference type="EMBL" id="CAXAMN010028877">
    <property type="protein sequence ID" value="CAK9117983.1"/>
    <property type="molecule type" value="Genomic_DNA"/>
</dbReference>
<name>A0ABP0SZV9_9DINO</name>
<feature type="region of interest" description="Disordered" evidence="1">
    <location>
        <begin position="102"/>
        <end position="208"/>
    </location>
</feature>
<evidence type="ECO:0000313" key="2">
    <source>
        <dbReference type="EMBL" id="CAK9117983.1"/>
    </source>
</evidence>
<reference evidence="2 4" key="1">
    <citation type="submission" date="2024-02" db="EMBL/GenBank/DDBJ databases">
        <authorList>
            <person name="Chen Y."/>
            <person name="Shah S."/>
            <person name="Dougan E. K."/>
            <person name="Thang M."/>
            <person name="Chan C."/>
        </authorList>
    </citation>
    <scope>NUCLEOTIDE SEQUENCE [LARGE SCALE GENOMIC DNA]</scope>
</reference>
<evidence type="ECO:0000256" key="1">
    <source>
        <dbReference type="SAM" id="MobiDB-lite"/>
    </source>
</evidence>
<sequence length="266" mass="28882">MAARSLLPTDTELATFDHIDRVVHWVGLERGVWDAFDATLGGRTTLRLIATLPIGTLHTATSRTRIPATATLPERELYAVEIIQVALVWRAARKVFGLPDVDPLVEDPTVARPVTSNTEMTQKEAEESQVSDAASAAMHRAPGEGTSKTAKRRQRDKAKIERLQEDNRRQKYGNPPWLQSTGKGGSGSASGGDGDGHPRRAGREFQTDREGNQICFTFAKGPVGSCSEPCPQQRTHCCQFCLGSHPNAQCQQKGGGKGKGKKGNKK</sequence>
<evidence type="ECO:0000313" key="3">
    <source>
        <dbReference type="EMBL" id="CAK9117984.1"/>
    </source>
</evidence>
<dbReference type="Proteomes" id="UP001642484">
    <property type="component" value="Unassembled WGS sequence"/>
</dbReference>
<feature type="compositionally biased region" description="Basic and acidic residues" evidence="1">
    <location>
        <begin position="194"/>
        <end position="208"/>
    </location>
</feature>
<accession>A0ABP0SZV9</accession>
<organism evidence="2 4">
    <name type="scientific">Durusdinium trenchii</name>
    <dbReference type="NCBI Taxonomy" id="1381693"/>
    <lineage>
        <taxon>Eukaryota</taxon>
        <taxon>Sar</taxon>
        <taxon>Alveolata</taxon>
        <taxon>Dinophyceae</taxon>
        <taxon>Suessiales</taxon>
        <taxon>Symbiodiniaceae</taxon>
        <taxon>Durusdinium</taxon>
    </lineage>
</organism>
<proteinExistence type="predicted"/>
<feature type="compositionally biased region" description="Basic and acidic residues" evidence="1">
    <location>
        <begin position="157"/>
        <end position="169"/>
    </location>
</feature>
<feature type="compositionally biased region" description="Basic residues" evidence="1">
    <location>
        <begin position="256"/>
        <end position="266"/>
    </location>
</feature>